<proteinExistence type="predicted"/>
<dbReference type="RefSeq" id="WP_304575904.1">
    <property type="nucleotide sequence ID" value="NZ_JAUQOO010000026.1"/>
</dbReference>
<evidence type="ECO:0000313" key="1">
    <source>
        <dbReference type="EMBL" id="MDO7929887.1"/>
    </source>
</evidence>
<evidence type="ECO:0000313" key="2">
    <source>
        <dbReference type="Proteomes" id="UP001223016"/>
    </source>
</evidence>
<dbReference type="Proteomes" id="UP001223016">
    <property type="component" value="Unassembled WGS sequence"/>
</dbReference>
<comment type="caution">
    <text evidence="1">The sequence shown here is derived from an EMBL/GenBank/DDBJ whole genome shotgun (WGS) entry which is preliminary data.</text>
</comment>
<organism evidence="1 2">
    <name type="scientific">Pseudomonas serbiensis</name>
    <dbReference type="NCBI Taxonomy" id="3064350"/>
    <lineage>
        <taxon>Bacteria</taxon>
        <taxon>Pseudomonadati</taxon>
        <taxon>Pseudomonadota</taxon>
        <taxon>Gammaproteobacteria</taxon>
        <taxon>Pseudomonadales</taxon>
        <taxon>Pseudomonadaceae</taxon>
        <taxon>Pseudomonas</taxon>
    </lineage>
</organism>
<dbReference type="EMBL" id="JAUQOO010000026">
    <property type="protein sequence ID" value="MDO7929887.1"/>
    <property type="molecule type" value="Genomic_DNA"/>
</dbReference>
<sequence length="421" mass="48664">MRTRDDLSDWVVHFVHGMKPELAWINEAGDTEPMPVAFDAHGNGIILEYQKYRHPLLDFELSAFEVLLRIIDDGYLQTSWSLREKANGDVEPTIYGRRSALCFTEMPLHALIDYQSKREGSGYVEKYAIVVKKREFFAAGGRKVISGLSAQHRELHRHLDDSYFCRNLSPECGLGEHEQYRYVAMNIGSGKYVDWSHEREWRWTKDYHADSFTPGLELWLEQRECDPRRENSFSEIIIMTETDHQVPIVANKLLSLYDSGRNEFGILFDKQRLRSTKVTSFSRVAREGVRHIEELRFPLESRIREVFYSHEHIARAKEVYEISRLAAHEAVRQITCREPEDNFDFCGRAELVLRDSHSEFVQALVSEKIAKASAGDGYIIEVNDRSLVGQSMYLSMMGCEAAGEVFLDELGLDYIVKSFPD</sequence>
<accession>A0ABT9D0M0</accession>
<gene>
    <name evidence="1" type="ORF">Q6A51_24220</name>
</gene>
<reference evidence="1 2" key="1">
    <citation type="submission" date="2023-07" db="EMBL/GenBank/DDBJ databases">
        <title>Identification of four novel Pseudomonas species associated with bacterial leaf spot of cucurbits.</title>
        <authorList>
            <person name="Fullem K.R."/>
        </authorList>
    </citation>
    <scope>NUCLEOTIDE SEQUENCE [LARGE SCALE GENOMIC DNA]</scope>
    <source>
        <strain evidence="1 2">KFB 138</strain>
    </source>
</reference>
<protein>
    <submittedName>
        <fullName evidence="1">Uncharacterized protein</fullName>
    </submittedName>
</protein>
<keyword evidence="2" id="KW-1185">Reference proteome</keyword>
<name>A0ABT9D0M0_9PSED</name>